<protein>
    <submittedName>
        <fullName evidence="1">Uncharacterized protein</fullName>
    </submittedName>
</protein>
<sequence length="816" mass="93995">MCLADYQKVIVDQIYNLLINDDCNRGITLCGDAGSGKSTIALGVVAQLQEGWSVFYIEGINPGLSPYLTWHIGTKLHSNQKLNLGGEISFGISFLPVPISLEFGAGLERSKQSFVLTSNEESLLSGIKKQAGTNKNILFIADNYELWDVPSKQFLQKIMLPQIKLLPDYHLTTLLISRESESKVDGFLWDTIPVQEISDEDILFILRQYGYSRQTNIRDIRLCAGNDLSLALMAAGYYDGNDILPRDFNEILDKRYKNLPEEDQEVCKILGPLSIIDSCFTKDETAFFIDPSPQDETETEYQAEEYLDLAAEHKFITGEESYHFTSDKVKAYFKRQLSKKEKLYHRKFANYLQARHPEDYYSRGKHMEYSLQKNDSKAILETWQLLFLSYIRRASEVSCADDIYQIFPAIDSLLGRLPFSLAETQRHVLDDLYNGYKAFSKYEYDLALYHLQAITYSQLIPALLAEAQRLILLCYVQLADNFAIAKQRAEELYDTINDDTFCEDEQYCRAALVLLDFYIDRANDPQKVRLLRRKLIQIIQQHPGCLAFEEFEACDNRKASLYYSAVIASRQTTQSICFYRIHHNHSNLYMALCNHAGNALVCGDFEASRQALDECDAMLMNDDEIRYPSPYKVENNRILLNYLLSEKLADGNREKILESAHWAVSAFSKIVNRKEDEVSHVILFNYLGLSILCGTKNCSEELAKANIQFVEIDEYYQYFLHDLNFADFLLQGNIKAAQKELEILKSLDVPLLRNYQQIFLKRRAEQELLLNNPKYLNNDPMKYHEIIMKACSHIQDSSCKFFGRGFLLSDLQFLSF</sequence>
<proteinExistence type="predicted"/>
<dbReference type="EMBL" id="CYZT01000021">
    <property type="protein sequence ID" value="CUN84922.1"/>
    <property type="molecule type" value="Genomic_DNA"/>
</dbReference>
<name>A0A174A8C3_FLAPL</name>
<evidence type="ECO:0000313" key="2">
    <source>
        <dbReference type="Proteomes" id="UP000095746"/>
    </source>
</evidence>
<dbReference type="SUPFAM" id="SSF52540">
    <property type="entry name" value="P-loop containing nucleoside triphosphate hydrolases"/>
    <property type="match status" value="1"/>
</dbReference>
<dbReference type="AlphaFoldDB" id="A0A174A8C3"/>
<organism evidence="1 2">
    <name type="scientific">Flavonifractor plautii</name>
    <name type="common">Fusobacterium plautii</name>
    <dbReference type="NCBI Taxonomy" id="292800"/>
    <lineage>
        <taxon>Bacteria</taxon>
        <taxon>Bacillati</taxon>
        <taxon>Bacillota</taxon>
        <taxon>Clostridia</taxon>
        <taxon>Eubacteriales</taxon>
        <taxon>Oscillospiraceae</taxon>
        <taxon>Flavonifractor</taxon>
    </lineage>
</organism>
<dbReference type="Proteomes" id="UP000095746">
    <property type="component" value="Unassembled WGS sequence"/>
</dbReference>
<reference evidence="1 2" key="1">
    <citation type="submission" date="2015-09" db="EMBL/GenBank/DDBJ databases">
        <authorList>
            <consortium name="Pathogen Informatics"/>
        </authorList>
    </citation>
    <scope>NUCLEOTIDE SEQUENCE [LARGE SCALE GENOMIC DNA]</scope>
    <source>
        <strain evidence="1 2">2789STDY5608854</strain>
    </source>
</reference>
<evidence type="ECO:0000313" key="1">
    <source>
        <dbReference type="EMBL" id="CUN84922.1"/>
    </source>
</evidence>
<gene>
    <name evidence="1" type="ORF">ERS852411_00581</name>
</gene>
<dbReference type="RefSeq" id="WP_196059837.1">
    <property type="nucleotide sequence ID" value="NZ_JADPCX010000066.1"/>
</dbReference>
<accession>A0A174A8C3</accession>
<dbReference type="InterPro" id="IPR027417">
    <property type="entry name" value="P-loop_NTPase"/>
</dbReference>